<reference key="2">
    <citation type="submission" date="2011-10" db="EMBL/GenBank/DDBJ databases">
        <title>The genome and transcriptome sequence of Clonorchis sinensis provide insights into the carcinogenic liver fluke.</title>
        <authorList>
            <person name="Wang X."/>
            <person name="Huang Y."/>
            <person name="Chen W."/>
            <person name="Liu H."/>
            <person name="Guo L."/>
            <person name="Chen Y."/>
            <person name="Luo F."/>
            <person name="Zhou W."/>
            <person name="Sun J."/>
            <person name="Mao Q."/>
            <person name="Liang P."/>
            <person name="Zhou C."/>
            <person name="Tian Y."/>
            <person name="Men J."/>
            <person name="Lv X."/>
            <person name="Huang L."/>
            <person name="Zhou J."/>
            <person name="Hu Y."/>
            <person name="Li R."/>
            <person name="Zhang F."/>
            <person name="Lei H."/>
            <person name="Li X."/>
            <person name="Hu X."/>
            <person name="Liang C."/>
            <person name="Xu J."/>
            <person name="Wu Z."/>
            <person name="Yu X."/>
        </authorList>
    </citation>
    <scope>NUCLEOTIDE SEQUENCE</scope>
    <source>
        <strain>Henan</strain>
    </source>
</reference>
<accession>G7YU53</accession>
<keyword evidence="3" id="KW-1185">Reference proteome</keyword>
<proteinExistence type="predicted"/>
<dbReference type="AlphaFoldDB" id="G7YU53"/>
<name>G7YU53_CLOSI</name>
<evidence type="ECO:0000313" key="3">
    <source>
        <dbReference type="Proteomes" id="UP000008909"/>
    </source>
</evidence>
<sequence length="137" mass="15374">MIVLIRDRNVQLGEISTDDERLRSGASTVAENICPPVSTHGPKEQSKAELPDVGDESTVAENICPPVSTHGPKEQSKTELPDVVCCMFKTTIRLMEWTFKITVQTRSALFPFEAFAQIKNMLKRYTTVHNNRILNVD</sequence>
<feature type="region of interest" description="Disordered" evidence="1">
    <location>
        <begin position="32"/>
        <end position="76"/>
    </location>
</feature>
<reference evidence="2" key="1">
    <citation type="journal article" date="2011" name="Genome Biol.">
        <title>The draft genome of the carcinogenic human liver fluke Clonorchis sinensis.</title>
        <authorList>
            <person name="Wang X."/>
            <person name="Chen W."/>
            <person name="Huang Y."/>
            <person name="Sun J."/>
            <person name="Men J."/>
            <person name="Liu H."/>
            <person name="Luo F."/>
            <person name="Guo L."/>
            <person name="Lv X."/>
            <person name="Deng C."/>
            <person name="Zhou C."/>
            <person name="Fan Y."/>
            <person name="Li X."/>
            <person name="Huang L."/>
            <person name="Hu Y."/>
            <person name="Liang C."/>
            <person name="Hu X."/>
            <person name="Xu J."/>
            <person name="Yu X."/>
        </authorList>
    </citation>
    <scope>NUCLEOTIDE SEQUENCE [LARGE SCALE GENOMIC DNA]</scope>
    <source>
        <strain evidence="2">Henan</strain>
    </source>
</reference>
<gene>
    <name evidence="2" type="ORF">CLF_110979</name>
</gene>
<feature type="compositionally biased region" description="Basic and acidic residues" evidence="1">
    <location>
        <begin position="41"/>
        <end position="50"/>
    </location>
</feature>
<evidence type="ECO:0000313" key="2">
    <source>
        <dbReference type="EMBL" id="GAA56483.1"/>
    </source>
</evidence>
<evidence type="ECO:0000256" key="1">
    <source>
        <dbReference type="SAM" id="MobiDB-lite"/>
    </source>
</evidence>
<organism evidence="2 3">
    <name type="scientific">Clonorchis sinensis</name>
    <name type="common">Chinese liver fluke</name>
    <dbReference type="NCBI Taxonomy" id="79923"/>
    <lineage>
        <taxon>Eukaryota</taxon>
        <taxon>Metazoa</taxon>
        <taxon>Spiralia</taxon>
        <taxon>Lophotrochozoa</taxon>
        <taxon>Platyhelminthes</taxon>
        <taxon>Trematoda</taxon>
        <taxon>Digenea</taxon>
        <taxon>Opisthorchiida</taxon>
        <taxon>Opisthorchiata</taxon>
        <taxon>Opisthorchiidae</taxon>
        <taxon>Clonorchis</taxon>
    </lineage>
</organism>
<protein>
    <submittedName>
        <fullName evidence="2">Uncharacterized protein</fullName>
    </submittedName>
</protein>
<dbReference type="EMBL" id="DF144270">
    <property type="protein sequence ID" value="GAA56483.1"/>
    <property type="molecule type" value="Genomic_DNA"/>
</dbReference>
<dbReference type="Proteomes" id="UP000008909">
    <property type="component" value="Unassembled WGS sequence"/>
</dbReference>